<feature type="domain" description="Haemolysin activator HlyB C-terminal" evidence="2">
    <location>
        <begin position="1142"/>
        <end position="1209"/>
    </location>
</feature>
<dbReference type="OrthoDB" id="333971at2"/>
<dbReference type="InterPro" id="IPR004843">
    <property type="entry name" value="Calcineurin-like_PHP"/>
</dbReference>
<feature type="domain" description="Calcineurin-like phosphoesterase" evidence="1">
    <location>
        <begin position="72"/>
        <end position="243"/>
    </location>
</feature>
<organism evidence="3 4">
    <name type="scientific">Maribacter aurantiacus</name>
    <dbReference type="NCBI Taxonomy" id="1882343"/>
    <lineage>
        <taxon>Bacteria</taxon>
        <taxon>Pseudomonadati</taxon>
        <taxon>Bacteroidota</taxon>
        <taxon>Flavobacteriia</taxon>
        <taxon>Flavobacteriales</taxon>
        <taxon>Flavobacteriaceae</taxon>
        <taxon>Maribacter</taxon>
    </lineage>
</organism>
<dbReference type="GO" id="GO:0098046">
    <property type="term" value="C:type V protein secretion system complex"/>
    <property type="evidence" value="ECO:0007669"/>
    <property type="project" value="TreeGrafter"/>
</dbReference>
<dbReference type="InterPro" id="IPR005565">
    <property type="entry name" value="Hemolysn_activator_HlyB_C"/>
</dbReference>
<dbReference type="SUPFAM" id="SSF56300">
    <property type="entry name" value="Metallo-dependent phosphatases"/>
    <property type="match status" value="1"/>
</dbReference>
<dbReference type="GO" id="GO:0008320">
    <property type="term" value="F:protein transmembrane transporter activity"/>
    <property type="evidence" value="ECO:0007669"/>
    <property type="project" value="TreeGrafter"/>
</dbReference>
<dbReference type="Gene3D" id="2.40.160.50">
    <property type="entry name" value="membrane protein fhac: a member of the omp85/tpsb transporter family"/>
    <property type="match status" value="1"/>
</dbReference>
<dbReference type="Pfam" id="PF03865">
    <property type="entry name" value="ShlB"/>
    <property type="match status" value="1"/>
</dbReference>
<dbReference type="GO" id="GO:0016787">
    <property type="term" value="F:hydrolase activity"/>
    <property type="evidence" value="ECO:0007669"/>
    <property type="project" value="InterPro"/>
</dbReference>
<evidence type="ECO:0000259" key="2">
    <source>
        <dbReference type="Pfam" id="PF03865"/>
    </source>
</evidence>
<dbReference type="InterPro" id="IPR051544">
    <property type="entry name" value="TPS_OM_transporter"/>
</dbReference>
<dbReference type="GO" id="GO:0046819">
    <property type="term" value="P:protein secretion by the type V secretion system"/>
    <property type="evidence" value="ECO:0007669"/>
    <property type="project" value="TreeGrafter"/>
</dbReference>
<dbReference type="PANTHER" id="PTHR34597">
    <property type="entry name" value="SLR1661 PROTEIN"/>
    <property type="match status" value="1"/>
</dbReference>
<dbReference type="PANTHER" id="PTHR34597:SF3">
    <property type="entry name" value="OUTER MEMBRANE TRANSPORTER CDIB"/>
    <property type="match status" value="1"/>
</dbReference>
<evidence type="ECO:0000259" key="1">
    <source>
        <dbReference type="Pfam" id="PF00149"/>
    </source>
</evidence>
<dbReference type="EMBL" id="VBUK01000001">
    <property type="protein sequence ID" value="TLF47071.1"/>
    <property type="molecule type" value="Genomic_DNA"/>
</dbReference>
<dbReference type="Pfam" id="PF00149">
    <property type="entry name" value="Metallophos"/>
    <property type="match status" value="1"/>
</dbReference>
<protein>
    <submittedName>
        <fullName evidence="3">Uncharacterized protein</fullName>
    </submittedName>
</protein>
<gene>
    <name evidence="3" type="ORF">FEK29_04715</name>
</gene>
<keyword evidence="4" id="KW-1185">Reference proteome</keyword>
<dbReference type="InterPro" id="IPR029052">
    <property type="entry name" value="Metallo-depent_PP-like"/>
</dbReference>
<comment type="caution">
    <text evidence="3">The sequence shown here is derived from an EMBL/GenBank/DDBJ whole genome shotgun (WGS) entry which is preliminary data.</text>
</comment>
<evidence type="ECO:0000313" key="3">
    <source>
        <dbReference type="EMBL" id="TLF47071.1"/>
    </source>
</evidence>
<sequence>MTRPHTLKARFFHFLCTLLVAFGIFFLNSCATYKEHREIPLVESNSTEEPSYTFFLAGGYGNPSSVSNQKLLERFRSEINQSGENSTVIFTGDNVSTESDAWTKDSTLITEQIALVKDFKGKTIFLPGNNEWKSYELDKMERVEDYLKEIDKEGIDVFPENGCPIEYKVINDDLDLILVDSKWFIANWSRLEDINKKCPNIVTRRRFMEELEGYINDGQGKNIVIAMHHPVMSNGTYAGTESFKSHITPLPILGTLRNAVMDLGAFDPGHLNSRRYNYLRIAISSLAQANDRITLVSGHEENLQLLSGGGIHQVISGSLGSKSPTKIEEKHITAIGGSLKYHGEYAYGDRGFARLDFFKDGSSKVTFISEADLEEEKTFEILKPKEADHEFATFDENLGDTFTTTILDNPNDYEKGGFYKFLWGERYRSYFGKPVEAPVVRLDTLYGGLHVVKEGGGHQSFSLRLADDDGKQYAMRSLRKSALKFLKFMLPGISYNSDDYRDTWTEEVISDFFTTAHPFMQMVVNPLAESVGINHSDTHLFYVPKQPQLEQYNENFGDELYFIQRRPSDEQLNYKGYRRTIDKVTGKVKDFESTTDMLERIKRDESYAIDQKNFIRARIFDMLIGDWDRHQDQWRWVEYETPDGEREFMPVPRDRDNVFPRFDGFAVKFVKLFVPTTKRWQTFDGEIENPKWQNMGGNKLDRALLNKYGVDAWVDEATYIKENMTSQVIDEAFMRLPVEVRDETSEFIKKSLQERLETLPEKTREYAEYLNTVVAVTGTEKDDLFEVEKLPNGGLSVTLKRLLTDEKNEIFFQRTFKEEETKEVWLYGLGDDDIFRVWGDADPKIKIKIIGGYGEDVYAIKNKKRIKIFDWEHEKIVFEEEEPKTQLSDIYTTNNYHWRYFKPNTNVIVPNTGFRTDDGVFLGASNTYTVNGLNGNDFKQKHTLSAKYYFNFQATELKYSGAIGNIFPKWNFIMDGFYTSDRYARNFFGIGNDTFNNEDNLGRDYYRARLKQLNLAAGISYYTLKIRGLFESYKVNENDQRFFNRSNLTPELFQNQNYGGAELSGYYDNEDADDFPSKSIYIGLRLGYKANLNLQENNFAYGSLKLGFNHKIISSGGLVLGSTAEYSTVSKSNDIFFYHIPSIGGNNGLRGFRDERFTGRSSFYHTSDLKWSIKRYVTAVSPVTIGMYAGFDYGRVWSSNESSNTWHTSQGGGLWISSLKALTFNIGYFNSKEANMVQVGFIAPF</sequence>
<accession>A0A5R8MBX7</accession>
<dbReference type="AlphaFoldDB" id="A0A5R8MBX7"/>
<name>A0A5R8MBX7_9FLAO</name>
<dbReference type="Gene3D" id="3.60.21.10">
    <property type="match status" value="1"/>
</dbReference>
<dbReference type="RefSeq" id="WP_138257214.1">
    <property type="nucleotide sequence ID" value="NZ_VBUK01000001.1"/>
</dbReference>
<evidence type="ECO:0000313" key="4">
    <source>
        <dbReference type="Proteomes" id="UP000308382"/>
    </source>
</evidence>
<reference evidence="3 4" key="1">
    <citation type="journal article" date="2017" name="Int. J. Syst. Evol. Microbiol.">
        <title>Maripseudobacter aurantiacus gen. nov., sp. nov., a novel member of the family Flavobacteriaceae isolated from a sedimentation basin.</title>
        <authorList>
            <person name="Chen C."/>
            <person name="Su Y."/>
            <person name="Tao T."/>
            <person name="Fu G."/>
            <person name="Zhang C."/>
            <person name="Sun C."/>
            <person name="Zhang X."/>
            <person name="Wu M."/>
        </authorList>
    </citation>
    <scope>NUCLEOTIDE SEQUENCE [LARGE SCALE GENOMIC DNA]</scope>
    <source>
        <strain evidence="4">CDA4</strain>
    </source>
</reference>
<dbReference type="Proteomes" id="UP000308382">
    <property type="component" value="Unassembled WGS sequence"/>
</dbReference>
<proteinExistence type="predicted"/>